<protein>
    <submittedName>
        <fullName evidence="2">Transmembrane protein, putative</fullName>
    </submittedName>
</protein>
<organism evidence="2 4">
    <name type="scientific">Medicago truncatula</name>
    <name type="common">Barrel medic</name>
    <name type="synonym">Medicago tribuloides</name>
    <dbReference type="NCBI Taxonomy" id="3880"/>
    <lineage>
        <taxon>Eukaryota</taxon>
        <taxon>Viridiplantae</taxon>
        <taxon>Streptophyta</taxon>
        <taxon>Embryophyta</taxon>
        <taxon>Tracheophyta</taxon>
        <taxon>Spermatophyta</taxon>
        <taxon>Magnoliopsida</taxon>
        <taxon>eudicotyledons</taxon>
        <taxon>Gunneridae</taxon>
        <taxon>Pentapetalae</taxon>
        <taxon>rosids</taxon>
        <taxon>fabids</taxon>
        <taxon>Fabales</taxon>
        <taxon>Fabaceae</taxon>
        <taxon>Papilionoideae</taxon>
        <taxon>50 kb inversion clade</taxon>
        <taxon>NPAAA clade</taxon>
        <taxon>Hologalegina</taxon>
        <taxon>IRL clade</taxon>
        <taxon>Trifolieae</taxon>
        <taxon>Medicago</taxon>
    </lineage>
</organism>
<dbReference type="EMBL" id="CM001224">
    <property type="protein sequence ID" value="AET04633.1"/>
    <property type="molecule type" value="Genomic_DNA"/>
</dbReference>
<keyword evidence="1" id="KW-1133">Transmembrane helix</keyword>
<feature type="transmembrane region" description="Helical" evidence="1">
    <location>
        <begin position="25"/>
        <end position="47"/>
    </location>
</feature>
<dbReference type="PaxDb" id="3880-AET04633"/>
<reference evidence="2 4" key="1">
    <citation type="journal article" date="2011" name="Nature">
        <title>The Medicago genome provides insight into the evolution of rhizobial symbioses.</title>
        <authorList>
            <person name="Young N.D."/>
            <person name="Debelle F."/>
            <person name="Oldroyd G.E."/>
            <person name="Geurts R."/>
            <person name="Cannon S.B."/>
            <person name="Udvardi M.K."/>
            <person name="Benedito V.A."/>
            <person name="Mayer K.F."/>
            <person name="Gouzy J."/>
            <person name="Schoof H."/>
            <person name="Van de Peer Y."/>
            <person name="Proost S."/>
            <person name="Cook D.R."/>
            <person name="Meyers B.C."/>
            <person name="Spannagl M."/>
            <person name="Cheung F."/>
            <person name="De Mita S."/>
            <person name="Krishnakumar V."/>
            <person name="Gundlach H."/>
            <person name="Zhou S."/>
            <person name="Mudge J."/>
            <person name="Bharti A.K."/>
            <person name="Murray J.D."/>
            <person name="Naoumkina M.A."/>
            <person name="Rosen B."/>
            <person name="Silverstein K.A."/>
            <person name="Tang H."/>
            <person name="Rombauts S."/>
            <person name="Zhao P.X."/>
            <person name="Zhou P."/>
            <person name="Barbe V."/>
            <person name="Bardou P."/>
            <person name="Bechner M."/>
            <person name="Bellec A."/>
            <person name="Berger A."/>
            <person name="Berges H."/>
            <person name="Bidwell S."/>
            <person name="Bisseling T."/>
            <person name="Choisne N."/>
            <person name="Couloux A."/>
            <person name="Denny R."/>
            <person name="Deshpande S."/>
            <person name="Dai X."/>
            <person name="Doyle J.J."/>
            <person name="Dudez A.M."/>
            <person name="Farmer A.D."/>
            <person name="Fouteau S."/>
            <person name="Franken C."/>
            <person name="Gibelin C."/>
            <person name="Gish J."/>
            <person name="Goldstein S."/>
            <person name="Gonzalez A.J."/>
            <person name="Green P.J."/>
            <person name="Hallab A."/>
            <person name="Hartog M."/>
            <person name="Hua A."/>
            <person name="Humphray S.J."/>
            <person name="Jeong D.H."/>
            <person name="Jing Y."/>
            <person name="Jocker A."/>
            <person name="Kenton S.M."/>
            <person name="Kim D.J."/>
            <person name="Klee K."/>
            <person name="Lai H."/>
            <person name="Lang C."/>
            <person name="Lin S."/>
            <person name="Macmil S.L."/>
            <person name="Magdelenat G."/>
            <person name="Matthews L."/>
            <person name="McCorrison J."/>
            <person name="Monaghan E.L."/>
            <person name="Mun J.H."/>
            <person name="Najar F.Z."/>
            <person name="Nicholson C."/>
            <person name="Noirot C."/>
            <person name="O'Bleness M."/>
            <person name="Paule C.R."/>
            <person name="Poulain J."/>
            <person name="Prion F."/>
            <person name="Qin B."/>
            <person name="Qu C."/>
            <person name="Retzel E.F."/>
            <person name="Riddle C."/>
            <person name="Sallet E."/>
            <person name="Samain S."/>
            <person name="Samson N."/>
            <person name="Sanders I."/>
            <person name="Saurat O."/>
            <person name="Scarpelli C."/>
            <person name="Schiex T."/>
            <person name="Segurens B."/>
            <person name="Severin A.J."/>
            <person name="Sherrier D.J."/>
            <person name="Shi R."/>
            <person name="Sims S."/>
            <person name="Singer S.R."/>
            <person name="Sinharoy S."/>
            <person name="Sterck L."/>
            <person name="Viollet A."/>
            <person name="Wang B.B."/>
            <person name="Wang K."/>
            <person name="Wang M."/>
            <person name="Wang X."/>
            <person name="Warfsmann J."/>
            <person name="Weissenbach J."/>
            <person name="White D.D."/>
            <person name="White J.D."/>
            <person name="Wiley G.B."/>
            <person name="Wincker P."/>
            <person name="Xing Y."/>
            <person name="Yang L."/>
            <person name="Yao Z."/>
            <person name="Ying F."/>
            <person name="Zhai J."/>
            <person name="Zhou L."/>
            <person name="Zuber A."/>
            <person name="Denarie J."/>
            <person name="Dixon R.A."/>
            <person name="May G.D."/>
            <person name="Schwartz D.C."/>
            <person name="Rogers J."/>
            <person name="Quetier F."/>
            <person name="Town C.D."/>
            <person name="Roe B.A."/>
        </authorList>
    </citation>
    <scope>NUCLEOTIDE SEQUENCE [LARGE SCALE GENOMIC DNA]</scope>
    <source>
        <strain evidence="2">A17</strain>
        <strain evidence="3 4">cv. Jemalong A17</strain>
    </source>
</reference>
<evidence type="ECO:0000313" key="2">
    <source>
        <dbReference type="EMBL" id="AET04633.1"/>
    </source>
</evidence>
<reference evidence="3" key="3">
    <citation type="submission" date="2015-04" db="UniProtKB">
        <authorList>
            <consortium name="EnsemblPlants"/>
        </authorList>
    </citation>
    <scope>IDENTIFICATION</scope>
    <source>
        <strain evidence="3">cv. Jemalong A17</strain>
    </source>
</reference>
<evidence type="ECO:0000313" key="3">
    <source>
        <dbReference type="EnsemblPlants" id="AET04633"/>
    </source>
</evidence>
<name>G7LC74_MEDTR</name>
<accession>G7LC74</accession>
<evidence type="ECO:0000256" key="1">
    <source>
        <dbReference type="SAM" id="Phobius"/>
    </source>
</evidence>
<dbReference type="EnsemblPlants" id="AET04633">
    <property type="protein sequence ID" value="AET04633"/>
    <property type="gene ID" value="MTR_8g092420"/>
</dbReference>
<dbReference type="Proteomes" id="UP000002051">
    <property type="component" value="Chromosome 8"/>
</dbReference>
<dbReference type="AlphaFoldDB" id="G7LC74"/>
<gene>
    <name evidence="2" type="ordered locus">MTR_8g092420</name>
</gene>
<keyword evidence="4" id="KW-1185">Reference proteome</keyword>
<sequence length="50" mass="5800">MAADQKHGRWWVKTLLKLADKLNDLSLHIAVVVVSFSVLVLFSYFYLYSI</sequence>
<reference evidence="2 4" key="2">
    <citation type="journal article" date="2014" name="BMC Genomics">
        <title>An improved genome release (version Mt4.0) for the model legume Medicago truncatula.</title>
        <authorList>
            <person name="Tang H."/>
            <person name="Krishnakumar V."/>
            <person name="Bidwell S."/>
            <person name="Rosen B."/>
            <person name="Chan A."/>
            <person name="Zhou S."/>
            <person name="Gentzbittel L."/>
            <person name="Childs K.L."/>
            <person name="Yandell M."/>
            <person name="Gundlach H."/>
            <person name="Mayer K.F."/>
            <person name="Schwartz D.C."/>
            <person name="Town C.D."/>
        </authorList>
    </citation>
    <scope>GENOME REANNOTATION</scope>
    <source>
        <strain evidence="3 4">cv. Jemalong A17</strain>
    </source>
</reference>
<keyword evidence="1" id="KW-0472">Membrane</keyword>
<evidence type="ECO:0000313" key="4">
    <source>
        <dbReference type="Proteomes" id="UP000002051"/>
    </source>
</evidence>
<proteinExistence type="predicted"/>
<dbReference type="HOGENOM" id="CLU_3127409_0_0_1"/>
<keyword evidence="1 2" id="KW-0812">Transmembrane</keyword>